<dbReference type="AlphaFoldDB" id="A0A1J4KI44"/>
<reference evidence="1" key="1">
    <citation type="submission" date="2016-10" db="EMBL/GenBank/DDBJ databases">
        <authorList>
            <person name="Benchimol M."/>
            <person name="Almeida L.G."/>
            <person name="Vasconcelos A.T."/>
            <person name="Perreira-Neves A."/>
            <person name="Rosa I.A."/>
            <person name="Tasca T."/>
            <person name="Bogo M.R."/>
            <person name="de Souza W."/>
        </authorList>
    </citation>
    <scope>NUCLEOTIDE SEQUENCE [LARGE SCALE GENOMIC DNA]</scope>
    <source>
        <strain evidence="1">K</strain>
    </source>
</reference>
<dbReference type="GeneID" id="94835807"/>
<evidence type="ECO:0000313" key="1">
    <source>
        <dbReference type="EMBL" id="OHT10714.1"/>
    </source>
</evidence>
<organism evidence="1 2">
    <name type="scientific">Tritrichomonas foetus</name>
    <dbReference type="NCBI Taxonomy" id="1144522"/>
    <lineage>
        <taxon>Eukaryota</taxon>
        <taxon>Metamonada</taxon>
        <taxon>Parabasalia</taxon>
        <taxon>Tritrichomonadida</taxon>
        <taxon>Tritrichomonadidae</taxon>
        <taxon>Tritrichomonas</taxon>
    </lineage>
</organism>
<comment type="caution">
    <text evidence="1">The sequence shown here is derived from an EMBL/GenBank/DDBJ whole genome shotgun (WGS) entry which is preliminary data.</text>
</comment>
<evidence type="ECO:0000313" key="2">
    <source>
        <dbReference type="Proteomes" id="UP000179807"/>
    </source>
</evidence>
<dbReference type="VEuPathDB" id="TrichDB:TRFO_19933"/>
<protein>
    <submittedName>
        <fullName evidence="1">Uncharacterized protein</fullName>
    </submittedName>
</protein>
<dbReference type="Proteomes" id="UP000179807">
    <property type="component" value="Unassembled WGS sequence"/>
</dbReference>
<name>A0A1J4KI44_9EUKA</name>
<accession>A0A1J4KI44</accession>
<sequence>MDPQSIMKVIEIFQNLHNGCKSIKNIRTYLQNRANLCVVNLNLIPDAPQPPAPRNQASNISNQNRHNFSNHDQLFREIEEIQNAIDNHAPIPSYIDINHTINHANYYIRSNLNQMNYEFSHPNANLSKSVAQFVQTKINVIKSHFNRMTNSISNFLTSEQVNFGVFVAYSIITEYRVIVNTQFVEKIRHDHIIINQILRIIDSIVGVVETTLGIYSIAKVIYEIYKIFS</sequence>
<dbReference type="RefSeq" id="XP_068363850.1">
    <property type="nucleotide sequence ID" value="XM_068501103.1"/>
</dbReference>
<keyword evidence="2" id="KW-1185">Reference proteome</keyword>
<gene>
    <name evidence="1" type="ORF">TRFO_19933</name>
</gene>
<proteinExistence type="predicted"/>
<dbReference type="EMBL" id="MLAK01000604">
    <property type="protein sequence ID" value="OHT10714.1"/>
    <property type="molecule type" value="Genomic_DNA"/>
</dbReference>